<dbReference type="CDD" id="cd12108">
    <property type="entry name" value="Hr-like"/>
    <property type="match status" value="1"/>
</dbReference>
<proteinExistence type="predicted"/>
<dbReference type="Gene3D" id="1.20.120.520">
    <property type="entry name" value="nmb1532 protein domain like"/>
    <property type="match status" value="1"/>
</dbReference>
<name>M5G6V4_DACPD</name>
<feature type="domain" description="Hemerythrin-like" evidence="1">
    <location>
        <begin position="35"/>
        <end position="127"/>
    </location>
</feature>
<dbReference type="HOGENOM" id="CLU_074846_2_1_1"/>
<dbReference type="OMA" id="AEHMDYF"/>
<dbReference type="PANTHER" id="PTHR38048:SF1">
    <property type="entry name" value="HEMERYTHRIN-LIKE DOMAIN-CONTAINING PROTEIN"/>
    <property type="match status" value="1"/>
</dbReference>
<evidence type="ECO:0000259" key="1">
    <source>
        <dbReference type="Pfam" id="PF01814"/>
    </source>
</evidence>
<dbReference type="EMBL" id="JH795859">
    <property type="protein sequence ID" value="EJU03940.1"/>
    <property type="molecule type" value="Genomic_DNA"/>
</dbReference>
<dbReference type="OrthoDB" id="10044044at2759"/>
<dbReference type="Pfam" id="PF01814">
    <property type="entry name" value="Hemerythrin"/>
    <property type="match status" value="1"/>
</dbReference>
<dbReference type="Proteomes" id="UP000030653">
    <property type="component" value="Unassembled WGS sequence"/>
</dbReference>
<evidence type="ECO:0000313" key="2">
    <source>
        <dbReference type="EMBL" id="EJU03940.1"/>
    </source>
</evidence>
<protein>
    <recommendedName>
        <fullName evidence="1">Hemerythrin-like domain-containing protein</fullName>
    </recommendedName>
</protein>
<dbReference type="RefSeq" id="XP_040630834.1">
    <property type="nucleotide sequence ID" value="XM_040776287.1"/>
</dbReference>
<keyword evidence="3" id="KW-1185">Reference proteome</keyword>
<evidence type="ECO:0000313" key="3">
    <source>
        <dbReference type="Proteomes" id="UP000030653"/>
    </source>
</evidence>
<dbReference type="InterPro" id="IPR053206">
    <property type="entry name" value="Dimeric_xanthone_biosynth"/>
</dbReference>
<dbReference type="STRING" id="1858805.M5G6V4"/>
<gene>
    <name evidence="2" type="ORF">DACRYDRAFT_77739</name>
</gene>
<sequence length="150" mass="17492">MNCMKWVFGPCCCGCAYRGNDWQTADRKRLGPSLLAFFRQAMDFIHHLEMHHGIEEQHIFPVLQRKMPDFAKGAKHRNSHKGIHEGLDRLEALIKDYRNDPKTYSPVEFRACLDSFRDVLFSHLDEEVADLQGENLKKFCTLAEVQRLPM</sequence>
<dbReference type="GeneID" id="63691349"/>
<accession>M5G6V4</accession>
<reference evidence="2 3" key="1">
    <citation type="journal article" date="2012" name="Science">
        <title>The Paleozoic origin of enzymatic lignin decomposition reconstructed from 31 fungal genomes.</title>
        <authorList>
            <person name="Floudas D."/>
            <person name="Binder M."/>
            <person name="Riley R."/>
            <person name="Barry K."/>
            <person name="Blanchette R.A."/>
            <person name="Henrissat B."/>
            <person name="Martinez A.T."/>
            <person name="Otillar R."/>
            <person name="Spatafora J.W."/>
            <person name="Yadav J.S."/>
            <person name="Aerts A."/>
            <person name="Benoit I."/>
            <person name="Boyd A."/>
            <person name="Carlson A."/>
            <person name="Copeland A."/>
            <person name="Coutinho P.M."/>
            <person name="de Vries R.P."/>
            <person name="Ferreira P."/>
            <person name="Findley K."/>
            <person name="Foster B."/>
            <person name="Gaskell J."/>
            <person name="Glotzer D."/>
            <person name="Gorecki P."/>
            <person name="Heitman J."/>
            <person name="Hesse C."/>
            <person name="Hori C."/>
            <person name="Igarashi K."/>
            <person name="Jurgens J.A."/>
            <person name="Kallen N."/>
            <person name="Kersten P."/>
            <person name="Kohler A."/>
            <person name="Kuees U."/>
            <person name="Kumar T.K.A."/>
            <person name="Kuo A."/>
            <person name="LaButti K."/>
            <person name="Larrondo L.F."/>
            <person name="Lindquist E."/>
            <person name="Ling A."/>
            <person name="Lombard V."/>
            <person name="Lucas S."/>
            <person name="Lundell T."/>
            <person name="Martin R."/>
            <person name="McLaughlin D.J."/>
            <person name="Morgenstern I."/>
            <person name="Morin E."/>
            <person name="Murat C."/>
            <person name="Nagy L.G."/>
            <person name="Nolan M."/>
            <person name="Ohm R.A."/>
            <person name="Patyshakuliyeva A."/>
            <person name="Rokas A."/>
            <person name="Ruiz-Duenas F.J."/>
            <person name="Sabat G."/>
            <person name="Salamov A."/>
            <person name="Samejima M."/>
            <person name="Schmutz J."/>
            <person name="Slot J.C."/>
            <person name="St John F."/>
            <person name="Stenlid J."/>
            <person name="Sun H."/>
            <person name="Sun S."/>
            <person name="Syed K."/>
            <person name="Tsang A."/>
            <person name="Wiebenga A."/>
            <person name="Young D."/>
            <person name="Pisabarro A."/>
            <person name="Eastwood D.C."/>
            <person name="Martin F."/>
            <person name="Cullen D."/>
            <person name="Grigoriev I.V."/>
            <person name="Hibbett D.S."/>
        </authorList>
    </citation>
    <scope>NUCLEOTIDE SEQUENCE [LARGE SCALE GENOMIC DNA]</scope>
    <source>
        <strain evidence="2 3">DJM-731 SS1</strain>
    </source>
</reference>
<dbReference type="InterPro" id="IPR012312">
    <property type="entry name" value="Hemerythrin-like"/>
</dbReference>
<organism evidence="2 3">
    <name type="scientific">Dacryopinax primogenitus (strain DJM 731)</name>
    <name type="common">Brown rot fungus</name>
    <dbReference type="NCBI Taxonomy" id="1858805"/>
    <lineage>
        <taxon>Eukaryota</taxon>
        <taxon>Fungi</taxon>
        <taxon>Dikarya</taxon>
        <taxon>Basidiomycota</taxon>
        <taxon>Agaricomycotina</taxon>
        <taxon>Dacrymycetes</taxon>
        <taxon>Dacrymycetales</taxon>
        <taxon>Dacrymycetaceae</taxon>
        <taxon>Dacryopinax</taxon>
    </lineage>
</organism>
<dbReference type="AlphaFoldDB" id="M5G6V4"/>
<dbReference type="PANTHER" id="PTHR38048">
    <property type="entry name" value="EXPRESSED PROTEIN"/>
    <property type="match status" value="1"/>
</dbReference>